<dbReference type="SUPFAM" id="SSF53850">
    <property type="entry name" value="Periplasmic binding protein-like II"/>
    <property type="match status" value="1"/>
</dbReference>
<accession>A0A1V3WKV2</accession>
<dbReference type="Proteomes" id="UP000189229">
    <property type="component" value="Unassembled WGS sequence"/>
</dbReference>
<dbReference type="AlphaFoldDB" id="A0A1V3WKV2"/>
<organism evidence="1 2">
    <name type="scientific">Mycobacterium kansasii</name>
    <dbReference type="NCBI Taxonomy" id="1768"/>
    <lineage>
        <taxon>Bacteria</taxon>
        <taxon>Bacillati</taxon>
        <taxon>Actinomycetota</taxon>
        <taxon>Actinomycetes</taxon>
        <taxon>Mycobacteriales</taxon>
        <taxon>Mycobacteriaceae</taxon>
        <taxon>Mycobacterium</taxon>
    </lineage>
</organism>
<evidence type="ECO:0000313" key="2">
    <source>
        <dbReference type="Proteomes" id="UP000189229"/>
    </source>
</evidence>
<evidence type="ECO:0000313" key="1">
    <source>
        <dbReference type="EMBL" id="OOK67590.1"/>
    </source>
</evidence>
<sequence length="53" mass="5665">MCSKYPDAQVGIAVRAFLQSVIDAGQRGLQDSGYVPVPDELKTRLSTAVRAVS</sequence>
<comment type="caution">
    <text evidence="1">The sequence shown here is derived from an EMBL/GenBank/DDBJ whole genome shotgun (WGS) entry which is preliminary data.</text>
</comment>
<dbReference type="EMBL" id="MVBM01000008">
    <property type="protein sequence ID" value="OOK67590.1"/>
    <property type="molecule type" value="Genomic_DNA"/>
</dbReference>
<name>A0A1V3WKV2_MYCKA</name>
<gene>
    <name evidence="1" type="ORF">BZL30_7506</name>
</gene>
<proteinExistence type="predicted"/>
<dbReference type="Gene3D" id="3.40.190.10">
    <property type="entry name" value="Periplasmic binding protein-like II"/>
    <property type="match status" value="1"/>
</dbReference>
<reference evidence="1 2" key="1">
    <citation type="submission" date="2017-02" db="EMBL/GenBank/DDBJ databases">
        <title>Complete genome sequences of Mycobacterium kansasii strains isolated from rhesus macaques.</title>
        <authorList>
            <person name="Panda A."/>
            <person name="Nagaraj S."/>
            <person name="Zhao X."/>
            <person name="Tettelin H."/>
            <person name="Detolla L.J."/>
        </authorList>
    </citation>
    <scope>NUCLEOTIDE SEQUENCE [LARGE SCALE GENOMIC DNA]</scope>
    <source>
        <strain evidence="1 2">11-3813</strain>
    </source>
</reference>
<protein>
    <submittedName>
        <fullName evidence="1">Phosphate-binding pstS 3 domain protein</fullName>
    </submittedName>
</protein>